<proteinExistence type="predicted"/>
<evidence type="ECO:0000313" key="4">
    <source>
        <dbReference type="Proteomes" id="UP000638263"/>
    </source>
</evidence>
<gene>
    <name evidence="3" type="ORF">GCM10011588_42510</name>
</gene>
<feature type="transmembrane region" description="Helical" evidence="2">
    <location>
        <begin position="115"/>
        <end position="142"/>
    </location>
</feature>
<dbReference type="Proteomes" id="UP000638263">
    <property type="component" value="Unassembled WGS sequence"/>
</dbReference>
<reference evidence="3" key="2">
    <citation type="submission" date="2020-09" db="EMBL/GenBank/DDBJ databases">
        <authorList>
            <person name="Sun Q."/>
            <person name="Zhou Y."/>
        </authorList>
    </citation>
    <scope>NUCLEOTIDE SEQUENCE</scope>
    <source>
        <strain evidence="3">CGMCC 4.3508</strain>
    </source>
</reference>
<keyword evidence="4" id="KW-1185">Reference proteome</keyword>
<name>A0A917RSA6_9NOCA</name>
<organism evidence="3 4">
    <name type="scientific">Nocardia jinanensis</name>
    <dbReference type="NCBI Taxonomy" id="382504"/>
    <lineage>
        <taxon>Bacteria</taxon>
        <taxon>Bacillati</taxon>
        <taxon>Actinomycetota</taxon>
        <taxon>Actinomycetes</taxon>
        <taxon>Mycobacteriales</taxon>
        <taxon>Nocardiaceae</taxon>
        <taxon>Nocardia</taxon>
    </lineage>
</organism>
<keyword evidence="2" id="KW-0472">Membrane</keyword>
<accession>A0A917RSA6</accession>
<keyword evidence="2" id="KW-1133">Transmembrane helix</keyword>
<feature type="transmembrane region" description="Helical" evidence="2">
    <location>
        <begin position="148"/>
        <end position="174"/>
    </location>
</feature>
<feature type="region of interest" description="Disordered" evidence="1">
    <location>
        <begin position="193"/>
        <end position="219"/>
    </location>
</feature>
<evidence type="ECO:0000313" key="3">
    <source>
        <dbReference type="EMBL" id="GGL23079.1"/>
    </source>
</evidence>
<keyword evidence="2" id="KW-0812">Transmembrane</keyword>
<comment type="caution">
    <text evidence="3">The sequence shown here is derived from an EMBL/GenBank/DDBJ whole genome shotgun (WGS) entry which is preliminary data.</text>
</comment>
<feature type="transmembrane region" description="Helical" evidence="2">
    <location>
        <begin position="81"/>
        <end position="103"/>
    </location>
</feature>
<evidence type="ECO:0000256" key="2">
    <source>
        <dbReference type="SAM" id="Phobius"/>
    </source>
</evidence>
<reference evidence="3" key="1">
    <citation type="journal article" date="2014" name="Int. J. Syst. Evol. Microbiol.">
        <title>Complete genome sequence of Corynebacterium casei LMG S-19264T (=DSM 44701T), isolated from a smear-ripened cheese.</title>
        <authorList>
            <consortium name="US DOE Joint Genome Institute (JGI-PGF)"/>
            <person name="Walter F."/>
            <person name="Albersmeier A."/>
            <person name="Kalinowski J."/>
            <person name="Ruckert C."/>
        </authorList>
    </citation>
    <scope>NUCLEOTIDE SEQUENCE</scope>
    <source>
        <strain evidence="3">CGMCC 4.3508</strain>
    </source>
</reference>
<dbReference type="AlphaFoldDB" id="A0A917RSA6"/>
<sequence>MEYSPQYSGTGERCYSRVIPVAAAAGQGRCMNDTALDRPDTFAARPAAVTTAFVALVVAVSCGIAESIVRSVSLLDDDAAGIGSLASGWLLRTVVYVVVLGIAWRMRRGDRWARLLLTFGIGVIGTASLVVEPIGMFAASGWELLADIGATTVLVAITRIGHLCAVFVAIPAMYTPAARAWFRAGRAAAPVGSVSTAPRDPGPRAGPGTPIRIPGRRRA</sequence>
<protein>
    <submittedName>
        <fullName evidence="3">Uncharacterized protein</fullName>
    </submittedName>
</protein>
<feature type="transmembrane region" description="Helical" evidence="2">
    <location>
        <begin position="47"/>
        <end position="69"/>
    </location>
</feature>
<dbReference type="EMBL" id="BMMH01000008">
    <property type="protein sequence ID" value="GGL23079.1"/>
    <property type="molecule type" value="Genomic_DNA"/>
</dbReference>
<evidence type="ECO:0000256" key="1">
    <source>
        <dbReference type="SAM" id="MobiDB-lite"/>
    </source>
</evidence>